<dbReference type="Gene3D" id="3.30.1490.190">
    <property type="match status" value="1"/>
</dbReference>
<keyword evidence="3 7" id="KW-0862">Zinc</keyword>
<dbReference type="PANTHER" id="PTHR33202">
    <property type="entry name" value="ZINC UPTAKE REGULATION PROTEIN"/>
    <property type="match status" value="1"/>
</dbReference>
<dbReference type="CDD" id="cd07153">
    <property type="entry name" value="Fur_like"/>
    <property type="match status" value="1"/>
</dbReference>
<evidence type="ECO:0000256" key="7">
    <source>
        <dbReference type="PIRSR" id="PIRSR602481-1"/>
    </source>
</evidence>
<keyword evidence="6" id="KW-0804">Transcription</keyword>
<dbReference type="SUPFAM" id="SSF46785">
    <property type="entry name" value="Winged helix' DNA-binding domain"/>
    <property type="match status" value="1"/>
</dbReference>
<keyword evidence="4" id="KW-0805">Transcription regulation</keyword>
<gene>
    <name evidence="8" type="ORF">IAD50_01080</name>
</gene>
<keyword evidence="2" id="KW-0678">Repressor</keyword>
<evidence type="ECO:0000313" key="9">
    <source>
        <dbReference type="Proteomes" id="UP000824089"/>
    </source>
</evidence>
<dbReference type="GO" id="GO:0003700">
    <property type="term" value="F:DNA-binding transcription factor activity"/>
    <property type="evidence" value="ECO:0007669"/>
    <property type="project" value="InterPro"/>
</dbReference>
<feature type="binding site" evidence="7">
    <location>
        <position position="129"/>
    </location>
    <ligand>
        <name>Zn(2+)</name>
        <dbReference type="ChEBI" id="CHEBI:29105"/>
    </ligand>
</feature>
<dbReference type="InterPro" id="IPR002481">
    <property type="entry name" value="FUR"/>
</dbReference>
<evidence type="ECO:0000256" key="1">
    <source>
        <dbReference type="ARBA" id="ARBA00007957"/>
    </source>
</evidence>
<dbReference type="InterPro" id="IPR036388">
    <property type="entry name" value="WH-like_DNA-bd_sf"/>
</dbReference>
<dbReference type="Pfam" id="PF01475">
    <property type="entry name" value="FUR"/>
    <property type="match status" value="1"/>
</dbReference>
<comment type="caution">
    <text evidence="8">The sequence shown here is derived from an EMBL/GenBank/DDBJ whole genome shotgun (WGS) entry which is preliminary data.</text>
</comment>
<dbReference type="InterPro" id="IPR043135">
    <property type="entry name" value="Fur_C"/>
</dbReference>
<dbReference type="Gene3D" id="1.10.10.10">
    <property type="entry name" value="Winged helix-like DNA-binding domain superfamily/Winged helix DNA-binding domain"/>
    <property type="match status" value="1"/>
</dbReference>
<name>A0A9D1L8G1_9CLOT</name>
<dbReference type="PANTHER" id="PTHR33202:SF8">
    <property type="entry name" value="PEROXIDE-RESPONSIVE REPRESSOR PERR"/>
    <property type="match status" value="1"/>
</dbReference>
<dbReference type="AlphaFoldDB" id="A0A9D1L8G1"/>
<dbReference type="GO" id="GO:1900376">
    <property type="term" value="P:regulation of secondary metabolite biosynthetic process"/>
    <property type="evidence" value="ECO:0007669"/>
    <property type="project" value="TreeGrafter"/>
</dbReference>
<proteinExistence type="inferred from homology"/>
<comment type="cofactor">
    <cofactor evidence="7">
        <name>Zn(2+)</name>
        <dbReference type="ChEBI" id="CHEBI:29105"/>
    </cofactor>
    <text evidence="7">Binds 1 zinc ion per subunit.</text>
</comment>
<evidence type="ECO:0000256" key="5">
    <source>
        <dbReference type="ARBA" id="ARBA00023125"/>
    </source>
</evidence>
<dbReference type="EMBL" id="DVMM01000021">
    <property type="protein sequence ID" value="HIU28869.1"/>
    <property type="molecule type" value="Genomic_DNA"/>
</dbReference>
<reference evidence="8" key="1">
    <citation type="submission" date="2020-10" db="EMBL/GenBank/DDBJ databases">
        <authorList>
            <person name="Gilroy R."/>
        </authorList>
    </citation>
    <scope>NUCLEOTIDE SEQUENCE</scope>
    <source>
        <strain evidence="8">CHK195-4489</strain>
    </source>
</reference>
<dbReference type="GO" id="GO:0045892">
    <property type="term" value="P:negative regulation of DNA-templated transcription"/>
    <property type="evidence" value="ECO:0007669"/>
    <property type="project" value="TreeGrafter"/>
</dbReference>
<evidence type="ECO:0000256" key="4">
    <source>
        <dbReference type="ARBA" id="ARBA00023015"/>
    </source>
</evidence>
<reference evidence="8" key="2">
    <citation type="journal article" date="2021" name="PeerJ">
        <title>Extensive microbial diversity within the chicken gut microbiome revealed by metagenomics and culture.</title>
        <authorList>
            <person name="Gilroy R."/>
            <person name="Ravi A."/>
            <person name="Getino M."/>
            <person name="Pursley I."/>
            <person name="Horton D.L."/>
            <person name="Alikhan N.F."/>
            <person name="Baker D."/>
            <person name="Gharbi K."/>
            <person name="Hall N."/>
            <person name="Watson M."/>
            <person name="Adriaenssens E.M."/>
            <person name="Foster-Nyarko E."/>
            <person name="Jarju S."/>
            <person name="Secka A."/>
            <person name="Antonio M."/>
            <person name="Oren A."/>
            <person name="Chaudhuri R.R."/>
            <person name="La Ragione R."/>
            <person name="Hildebrand F."/>
            <person name="Pallen M.J."/>
        </authorList>
    </citation>
    <scope>NUCLEOTIDE SEQUENCE</scope>
    <source>
        <strain evidence="8">CHK195-4489</strain>
    </source>
</reference>
<evidence type="ECO:0000256" key="2">
    <source>
        <dbReference type="ARBA" id="ARBA00022491"/>
    </source>
</evidence>
<dbReference type="GO" id="GO:0008270">
    <property type="term" value="F:zinc ion binding"/>
    <property type="evidence" value="ECO:0007669"/>
    <property type="project" value="TreeGrafter"/>
</dbReference>
<feature type="binding site" evidence="7">
    <location>
        <position position="83"/>
    </location>
    <ligand>
        <name>Zn(2+)</name>
        <dbReference type="ChEBI" id="CHEBI:29105"/>
    </ligand>
</feature>
<sequence length="136" mass="15680">MKKYSRQREALLTEIRNRKDHPTAEELYQSLRIVMPNYSLGTVYRNLSELCARGYVIKLASIGGPERYDGCVTPHGHFVCTKCGKIYDLVGVYEKYIDKDAIIKELKDRGEQNEMMTVEEIRMTLYGICRSCGSEE</sequence>
<keyword evidence="7" id="KW-0479">Metal-binding</keyword>
<comment type="similarity">
    <text evidence="1">Belongs to the Fur family.</text>
</comment>
<evidence type="ECO:0000256" key="6">
    <source>
        <dbReference type="ARBA" id="ARBA00023163"/>
    </source>
</evidence>
<dbReference type="GO" id="GO:0000976">
    <property type="term" value="F:transcription cis-regulatory region binding"/>
    <property type="evidence" value="ECO:0007669"/>
    <property type="project" value="TreeGrafter"/>
</dbReference>
<accession>A0A9D1L8G1</accession>
<feature type="binding site" evidence="7">
    <location>
        <position position="80"/>
    </location>
    <ligand>
        <name>Zn(2+)</name>
        <dbReference type="ChEBI" id="CHEBI:29105"/>
    </ligand>
</feature>
<organism evidence="8 9">
    <name type="scientific">Candidatus Egerieisoma faecipullorum</name>
    <dbReference type="NCBI Taxonomy" id="2840963"/>
    <lineage>
        <taxon>Bacteria</taxon>
        <taxon>Bacillati</taxon>
        <taxon>Bacillota</taxon>
        <taxon>Clostridia</taxon>
        <taxon>Eubacteriales</taxon>
        <taxon>Clostridiaceae</taxon>
        <taxon>Clostridiaceae incertae sedis</taxon>
        <taxon>Candidatus Egerieisoma</taxon>
    </lineage>
</organism>
<evidence type="ECO:0000256" key="3">
    <source>
        <dbReference type="ARBA" id="ARBA00022833"/>
    </source>
</evidence>
<keyword evidence="5" id="KW-0238">DNA-binding</keyword>
<dbReference type="InterPro" id="IPR036390">
    <property type="entry name" value="WH_DNA-bd_sf"/>
</dbReference>
<dbReference type="Proteomes" id="UP000824089">
    <property type="component" value="Unassembled WGS sequence"/>
</dbReference>
<protein>
    <submittedName>
        <fullName evidence="8">Transcriptional repressor</fullName>
    </submittedName>
</protein>
<feature type="binding site" evidence="7">
    <location>
        <position position="132"/>
    </location>
    <ligand>
        <name>Zn(2+)</name>
        <dbReference type="ChEBI" id="CHEBI:29105"/>
    </ligand>
</feature>
<evidence type="ECO:0000313" key="8">
    <source>
        <dbReference type="EMBL" id="HIU28869.1"/>
    </source>
</evidence>